<dbReference type="InterPro" id="IPR016032">
    <property type="entry name" value="Sig_transdc_resp-reg_C-effctor"/>
</dbReference>
<dbReference type="SMART" id="SM00421">
    <property type="entry name" value="HTH_LUXR"/>
    <property type="match status" value="1"/>
</dbReference>
<dbReference type="InterPro" id="IPR000792">
    <property type="entry name" value="Tscrpt_reg_LuxR_C"/>
</dbReference>
<organism evidence="5">
    <name type="scientific">hydrothermal vent metagenome</name>
    <dbReference type="NCBI Taxonomy" id="652676"/>
    <lineage>
        <taxon>unclassified sequences</taxon>
        <taxon>metagenomes</taxon>
        <taxon>ecological metagenomes</taxon>
    </lineage>
</organism>
<evidence type="ECO:0000256" key="2">
    <source>
        <dbReference type="ARBA" id="ARBA00023125"/>
    </source>
</evidence>
<dbReference type="PRINTS" id="PR00038">
    <property type="entry name" value="HTHLUXR"/>
</dbReference>
<keyword evidence="3" id="KW-0804">Transcription</keyword>
<evidence type="ECO:0000313" key="5">
    <source>
        <dbReference type="EMBL" id="VAV92003.1"/>
    </source>
</evidence>
<dbReference type="GO" id="GO:0003677">
    <property type="term" value="F:DNA binding"/>
    <property type="evidence" value="ECO:0007669"/>
    <property type="project" value="UniProtKB-KW"/>
</dbReference>
<dbReference type="PANTHER" id="PTHR44688">
    <property type="entry name" value="DNA-BINDING TRANSCRIPTIONAL ACTIVATOR DEVR_DOSR"/>
    <property type="match status" value="1"/>
</dbReference>
<protein>
    <recommendedName>
        <fullName evidence="4">HTH luxR-type domain-containing protein</fullName>
    </recommendedName>
</protein>
<dbReference type="PANTHER" id="PTHR44688:SF16">
    <property type="entry name" value="DNA-BINDING TRANSCRIPTIONAL ACTIVATOR DEVR_DOSR"/>
    <property type="match status" value="1"/>
</dbReference>
<proteinExistence type="predicted"/>
<dbReference type="EMBL" id="UOEK01000020">
    <property type="protein sequence ID" value="VAV92003.1"/>
    <property type="molecule type" value="Genomic_DNA"/>
</dbReference>
<keyword evidence="2" id="KW-0238">DNA-binding</keyword>
<keyword evidence="1" id="KW-0805">Transcription regulation</keyword>
<dbReference type="Gene3D" id="1.10.10.10">
    <property type="entry name" value="Winged helix-like DNA-binding domain superfamily/Winged helix DNA-binding domain"/>
    <property type="match status" value="1"/>
</dbReference>
<dbReference type="Pfam" id="PF00196">
    <property type="entry name" value="GerE"/>
    <property type="match status" value="1"/>
</dbReference>
<evidence type="ECO:0000256" key="1">
    <source>
        <dbReference type="ARBA" id="ARBA00023015"/>
    </source>
</evidence>
<gene>
    <name evidence="5" type="ORF">MNBD_ACTINO02-1727</name>
</gene>
<evidence type="ECO:0000256" key="3">
    <source>
        <dbReference type="ARBA" id="ARBA00023163"/>
    </source>
</evidence>
<accession>A0A3B0S6L0</accession>
<evidence type="ECO:0000259" key="4">
    <source>
        <dbReference type="SMART" id="SM00421"/>
    </source>
</evidence>
<dbReference type="GO" id="GO:0006355">
    <property type="term" value="P:regulation of DNA-templated transcription"/>
    <property type="evidence" value="ECO:0007669"/>
    <property type="project" value="InterPro"/>
</dbReference>
<dbReference type="SUPFAM" id="SSF46894">
    <property type="entry name" value="C-terminal effector domain of the bipartite response regulators"/>
    <property type="match status" value="1"/>
</dbReference>
<name>A0A3B0S6L0_9ZZZZ</name>
<feature type="domain" description="HTH luxR-type" evidence="4">
    <location>
        <begin position="287"/>
        <end position="344"/>
    </location>
</feature>
<sequence>MAKLSTEDTAAVLALVATVGGSHDVPSFAHTALEGIDRLIPNIISVYNEINRFTRAVNTYVFPEIDPVLQAEMDAGFAENMHEHPLVIHFAKTRDTSARMVSDFMDLDSFKQLNVYKECNARLGLESAMVITLPAPPGILIGFSLHRDASGFSERDRSVLNMLGPHLANLYRHVQAHQDGERLRSVLTADGWAVLLVDDHGHPTHVTPHSKQLSASLSVDDGLVPELRDALEAHIELVRRNGIAAPSDPLTIATEEQTLSVRVVASPTSPHVLLVRANVRPREALIAAGLSFREAEVALALLDGGTNDQLASKLGIATGTVRKHLERVFQALGTDNRTSAAASIAAVIGR</sequence>
<dbReference type="AlphaFoldDB" id="A0A3B0S6L0"/>
<dbReference type="InterPro" id="IPR036388">
    <property type="entry name" value="WH-like_DNA-bd_sf"/>
</dbReference>
<reference evidence="5" key="1">
    <citation type="submission" date="2018-06" db="EMBL/GenBank/DDBJ databases">
        <authorList>
            <person name="Zhirakovskaya E."/>
        </authorList>
    </citation>
    <scope>NUCLEOTIDE SEQUENCE</scope>
</reference>